<proteinExistence type="predicted"/>
<gene>
    <name evidence="3" type="ORF">BN1708_008282</name>
    <name evidence="4" type="ORF">BN1723_016224</name>
</gene>
<dbReference type="STRING" id="100787.A0A0G4N1R2"/>
<dbReference type="InterPro" id="IPR036291">
    <property type="entry name" value="NAD(P)-bd_dom_sf"/>
</dbReference>
<dbReference type="Pfam" id="PF00107">
    <property type="entry name" value="ADH_zinc_N"/>
    <property type="match status" value="1"/>
</dbReference>
<evidence type="ECO:0000259" key="1">
    <source>
        <dbReference type="Pfam" id="PF00107"/>
    </source>
</evidence>
<dbReference type="SUPFAM" id="SSF51735">
    <property type="entry name" value="NAD(P)-binding Rossmann-fold domains"/>
    <property type="match status" value="1"/>
</dbReference>
<reference evidence="5 6" key="1">
    <citation type="submission" date="2015-05" db="EMBL/GenBank/DDBJ databases">
        <authorList>
            <person name="Fogelqvist Johan"/>
        </authorList>
    </citation>
    <scope>NUCLEOTIDE SEQUENCE [LARGE SCALE GENOMIC DNA]</scope>
    <source>
        <strain evidence="3">VL1</strain>
        <strain evidence="4">VL2</strain>
    </source>
</reference>
<dbReference type="PANTHER" id="PTHR45033:SF2">
    <property type="entry name" value="ZINC-TYPE ALCOHOL DEHYDROGENASE-LIKE PROTEIN C1773.06C"/>
    <property type="match status" value="1"/>
</dbReference>
<dbReference type="EMBL" id="CVQI01033451">
    <property type="protein sequence ID" value="CRK43604.1"/>
    <property type="molecule type" value="Genomic_DNA"/>
</dbReference>
<feature type="domain" description="Alcohol dehydrogenase-like C-terminal" evidence="1">
    <location>
        <begin position="119"/>
        <end position="238"/>
    </location>
</feature>
<dbReference type="Gene3D" id="3.90.180.10">
    <property type="entry name" value="Medium-chain alcohol dehydrogenases, catalytic domain"/>
    <property type="match status" value="2"/>
</dbReference>
<dbReference type="SUPFAM" id="SSF50129">
    <property type="entry name" value="GroES-like"/>
    <property type="match status" value="1"/>
</dbReference>
<evidence type="ECO:0000313" key="6">
    <source>
        <dbReference type="Proteomes" id="UP000045706"/>
    </source>
</evidence>
<accession>A0A0G4N1R2</accession>
<protein>
    <submittedName>
        <fullName evidence="3">Uncharacterized protein</fullName>
    </submittedName>
</protein>
<dbReference type="AlphaFoldDB" id="A0A0G4N1R2"/>
<evidence type="ECO:0000313" key="4">
    <source>
        <dbReference type="EMBL" id="CRK43604.1"/>
    </source>
</evidence>
<dbReference type="Pfam" id="PF08240">
    <property type="entry name" value="ADH_N"/>
    <property type="match status" value="1"/>
</dbReference>
<dbReference type="CDD" id="cd08276">
    <property type="entry name" value="MDR7"/>
    <property type="match status" value="1"/>
</dbReference>
<sequence length="262" mass="27734">MSAPQTTKGWTVEGAVKPSVVPGSDGAGEVVAVGSKGTRFEKGAKVVTLFSQAHQSGELTPEILSSGLGGAVDGTLRRYGVFNEEDLSYMPKNLSYLEAGTLSCAALTAWNALYGVRPFAKAAGARVIATTSSPAKGEMLKKLGADHAINYKENPNWGNEAKAISGGVKHVIEVGGMNTMKESLNAVGLDGVVTIIGWVGGQADGGLDFNFVQSRMAFLRSIVVGSREEFEAMIRTIEACDIKPVIDQKVFKLEELKEACKY</sequence>
<dbReference type="InterPro" id="IPR011032">
    <property type="entry name" value="GroES-like_sf"/>
</dbReference>
<evidence type="ECO:0000313" key="5">
    <source>
        <dbReference type="Proteomes" id="UP000044602"/>
    </source>
</evidence>
<evidence type="ECO:0000313" key="3">
    <source>
        <dbReference type="EMBL" id="CRK40566.1"/>
    </source>
</evidence>
<dbReference type="Proteomes" id="UP000044602">
    <property type="component" value="Unassembled WGS sequence"/>
</dbReference>
<feature type="domain" description="Alcohol dehydrogenase-like N-terminal" evidence="2">
    <location>
        <begin position="14"/>
        <end position="91"/>
    </location>
</feature>
<dbReference type="Proteomes" id="UP000045706">
    <property type="component" value="Unassembled WGS sequence"/>
</dbReference>
<dbReference type="EMBL" id="CVQH01026416">
    <property type="protein sequence ID" value="CRK40566.1"/>
    <property type="molecule type" value="Genomic_DNA"/>
</dbReference>
<dbReference type="PANTHER" id="PTHR45033">
    <property type="match status" value="1"/>
</dbReference>
<dbReference type="Gene3D" id="3.40.50.720">
    <property type="entry name" value="NAD(P)-binding Rossmann-like Domain"/>
    <property type="match status" value="2"/>
</dbReference>
<evidence type="ECO:0000259" key="2">
    <source>
        <dbReference type="Pfam" id="PF08240"/>
    </source>
</evidence>
<keyword evidence="5" id="KW-1185">Reference proteome</keyword>
<dbReference type="InterPro" id="IPR052711">
    <property type="entry name" value="Zinc_ADH-like"/>
</dbReference>
<dbReference type="InterPro" id="IPR013149">
    <property type="entry name" value="ADH-like_C"/>
</dbReference>
<organism evidence="3 5">
    <name type="scientific">Verticillium longisporum</name>
    <name type="common">Verticillium dahliae var. longisporum</name>
    <dbReference type="NCBI Taxonomy" id="100787"/>
    <lineage>
        <taxon>Eukaryota</taxon>
        <taxon>Fungi</taxon>
        <taxon>Dikarya</taxon>
        <taxon>Ascomycota</taxon>
        <taxon>Pezizomycotina</taxon>
        <taxon>Sordariomycetes</taxon>
        <taxon>Hypocreomycetidae</taxon>
        <taxon>Glomerellales</taxon>
        <taxon>Plectosphaerellaceae</taxon>
        <taxon>Verticillium</taxon>
    </lineage>
</organism>
<dbReference type="InterPro" id="IPR013154">
    <property type="entry name" value="ADH-like_N"/>
</dbReference>
<name>A0A0G4N1R2_VERLO</name>